<organism evidence="1 2">
    <name type="scientific">Burkholderia multivorans CGD2</name>
    <dbReference type="NCBI Taxonomy" id="513052"/>
    <lineage>
        <taxon>Bacteria</taxon>
        <taxon>Pseudomonadati</taxon>
        <taxon>Pseudomonadota</taxon>
        <taxon>Betaproteobacteria</taxon>
        <taxon>Burkholderiales</taxon>
        <taxon>Burkholderiaceae</taxon>
        <taxon>Burkholderia</taxon>
        <taxon>Burkholderia cepacia complex</taxon>
    </lineage>
</organism>
<sequence>MRRRLTRCIANETAGARVPMPAMSADRLRSAIGRRAMRGAALT</sequence>
<dbReference type="Proteomes" id="UP000004535">
    <property type="component" value="Unassembled WGS sequence"/>
</dbReference>
<evidence type="ECO:0000313" key="2">
    <source>
        <dbReference type="Proteomes" id="UP000004535"/>
    </source>
</evidence>
<comment type="caution">
    <text evidence="1">The sequence shown here is derived from an EMBL/GenBank/DDBJ whole genome shotgun (WGS) entry which is preliminary data.</text>
</comment>
<gene>
    <name evidence="1" type="ORF">BURMUCGD2_4504</name>
</gene>
<reference evidence="1 2" key="1">
    <citation type="journal article" date="2012" name="J. Bacteriol.">
        <title>Draft Genome Sequence Determination for Cystic Fibrosis and Chronic Granulomatous Disease Burkholderia multivorans Isolates.</title>
        <authorList>
            <person name="Varga J.J."/>
            <person name="Losada L."/>
            <person name="Zelazny A.M."/>
            <person name="Brinkac L."/>
            <person name="Harkins D."/>
            <person name="Radune D."/>
            <person name="Hostetler J."/>
            <person name="Sampaio E.P."/>
            <person name="Ronning C.M."/>
            <person name="Nierman W.C."/>
            <person name="Greenberg D.E."/>
            <person name="Holland S.M."/>
            <person name="Goldberg J.B."/>
        </authorList>
    </citation>
    <scope>NUCLEOTIDE SEQUENCE [LARGE SCALE GENOMIC DNA]</scope>
    <source>
        <strain evidence="1 2">CGD2</strain>
    </source>
</reference>
<proteinExistence type="predicted"/>
<name>B9BHB1_9BURK</name>
<dbReference type="AlphaFoldDB" id="B9BHB1"/>
<accession>B9BHB1</accession>
<protein>
    <submittedName>
        <fullName evidence="1">Uncharacterized protein</fullName>
    </submittedName>
</protein>
<dbReference type="EMBL" id="ACFC01000001">
    <property type="protein sequence ID" value="EEE09132.1"/>
    <property type="molecule type" value="Genomic_DNA"/>
</dbReference>
<evidence type="ECO:0000313" key="1">
    <source>
        <dbReference type="EMBL" id="EEE09132.1"/>
    </source>
</evidence>